<dbReference type="PROSITE" id="PS00028">
    <property type="entry name" value="ZINC_FINGER_C2H2_1"/>
    <property type="match status" value="1"/>
</dbReference>
<feature type="region of interest" description="Disordered" evidence="2">
    <location>
        <begin position="508"/>
        <end position="543"/>
    </location>
</feature>
<evidence type="ECO:0000256" key="2">
    <source>
        <dbReference type="SAM" id="MobiDB-lite"/>
    </source>
</evidence>
<reference evidence="5" key="1">
    <citation type="submission" date="2016-04" db="EMBL/GenBank/DDBJ databases">
        <title>Comparative genomics of biotechnologically important yeasts.</title>
        <authorList>
            <consortium name="DOE Joint Genome Institute"/>
            <person name="Riley R."/>
            <person name="Haridas S."/>
            <person name="Wolfe K.H."/>
            <person name="Lopes M.R."/>
            <person name="Hittinger C.T."/>
            <person name="Goker M."/>
            <person name="Salamov A."/>
            <person name="Wisecaver J."/>
            <person name="Long T.M."/>
            <person name="Aerts A.L."/>
            <person name="Barry K."/>
            <person name="Choi C."/>
            <person name="Clum A."/>
            <person name="Coughlan A.Y."/>
            <person name="Deshpande S."/>
            <person name="Douglass A.P."/>
            <person name="Hanson S.J."/>
            <person name="Klenk H.-P."/>
            <person name="Labutti K."/>
            <person name="Lapidus A."/>
            <person name="Lindquist E."/>
            <person name="Lipzen A."/>
            <person name="Meier-Kolthoff J.P."/>
            <person name="Ohm R.A."/>
            <person name="Otillar R.P."/>
            <person name="Pangilinan J."/>
            <person name="Peng Y."/>
            <person name="Rokas A."/>
            <person name="Rosa C.A."/>
            <person name="Scheuner C."/>
            <person name="Sibirny A.A."/>
            <person name="Slot J.C."/>
            <person name="Stielow J.B."/>
            <person name="Sun H."/>
            <person name="Kurtzman C.P."/>
            <person name="Blackwell M."/>
            <person name="Grigoriev I.V."/>
            <person name="Jeffries T.W."/>
        </authorList>
    </citation>
    <scope>NUCLEOTIDE SEQUENCE [LARGE SCALE GENOMIC DNA]</scope>
    <source>
        <strain evidence="5">NRRL YB-2248</strain>
    </source>
</reference>
<feature type="compositionally biased region" description="Polar residues" evidence="2">
    <location>
        <begin position="264"/>
        <end position="277"/>
    </location>
</feature>
<keyword evidence="5" id="KW-1185">Reference proteome</keyword>
<dbReference type="GO" id="GO:0008270">
    <property type="term" value="F:zinc ion binding"/>
    <property type="evidence" value="ECO:0007669"/>
    <property type="project" value="UniProtKB-KW"/>
</dbReference>
<dbReference type="SUPFAM" id="SSF57667">
    <property type="entry name" value="beta-beta-alpha zinc fingers"/>
    <property type="match status" value="1"/>
</dbReference>
<evidence type="ECO:0000259" key="3">
    <source>
        <dbReference type="PROSITE" id="PS50157"/>
    </source>
</evidence>
<evidence type="ECO:0000313" key="4">
    <source>
        <dbReference type="EMBL" id="ODV84747.1"/>
    </source>
</evidence>
<dbReference type="Gene3D" id="3.30.160.60">
    <property type="entry name" value="Classic Zinc Finger"/>
    <property type="match status" value="1"/>
</dbReference>
<keyword evidence="1" id="KW-0862">Zinc</keyword>
<feature type="compositionally biased region" description="Polar residues" evidence="2">
    <location>
        <begin position="27"/>
        <end position="40"/>
    </location>
</feature>
<dbReference type="InterPro" id="IPR013087">
    <property type="entry name" value="Znf_C2H2_type"/>
</dbReference>
<dbReference type="OrthoDB" id="6910977at2759"/>
<dbReference type="PROSITE" id="PS50157">
    <property type="entry name" value="ZINC_FINGER_C2H2_2"/>
    <property type="match status" value="1"/>
</dbReference>
<accession>A0A1E4SZ20</accession>
<dbReference type="STRING" id="983967.A0A1E4SZ20"/>
<proteinExistence type="predicted"/>
<feature type="compositionally biased region" description="Polar residues" evidence="2">
    <location>
        <begin position="317"/>
        <end position="330"/>
    </location>
</feature>
<sequence length="543" mass="61305">MSVATYKMTTTDETANRHWSTPYEQQTYRHQGHYPSNSAPQEPFASPLLKYSDQSLMSAGSTMSSVTSVGSTGYTDQTSIYYQNAGLNPSSSSQQIYQYQHIPPSQIGYQNFQSTLQDSAYPDVPLPQPTLTQQYYSFPPYQQGQATGQMYPDQFKTNYLNNSGYFDKRPMASTAGFSDIPPQQQLPATVDPSCYNTERKLEDDGQFGYQPQYQYSQPQSLAQAPSQPQPQPQPQIQTTQQTVPLNTGFVPHLGYNVGWSNFGNDQSLGQSQSQNIDTADYSKSERDPRRRRTLGGQKNDVPVTLGPSLLHKHPTHEGNSSNTAATIGARSQETTTNDYALWDILKSRKHKGGSYQCSHCTDIFTTAEDFIFHLDKFKLVRSHNCPVKNCPYRIIGLPRRPELVRHCLSQHSETLENLIRKEQGLPIEAPNLQNGHPYDQRDESIVVYGGHSMESDNKSSKREHLNKCFRDGCGKKFKRKDSLQRHERLVHENKNSRFNQRLRMQRTILGNGDANEEEEEEGDVDDDIEDDNIGGDIGSACPE</sequence>
<dbReference type="SMART" id="SM00355">
    <property type="entry name" value="ZnF_C2H2"/>
    <property type="match status" value="3"/>
</dbReference>
<gene>
    <name evidence="4" type="ORF">CANARDRAFT_28889</name>
</gene>
<evidence type="ECO:0000313" key="5">
    <source>
        <dbReference type="Proteomes" id="UP000094801"/>
    </source>
</evidence>
<feature type="region of interest" description="Disordered" evidence="2">
    <location>
        <begin position="264"/>
        <end position="330"/>
    </location>
</feature>
<dbReference type="AlphaFoldDB" id="A0A1E4SZ20"/>
<feature type="compositionally biased region" description="Acidic residues" evidence="2">
    <location>
        <begin position="514"/>
        <end position="533"/>
    </location>
</feature>
<evidence type="ECO:0000256" key="1">
    <source>
        <dbReference type="PROSITE-ProRule" id="PRU00042"/>
    </source>
</evidence>
<name>A0A1E4SZ20_9ASCO</name>
<organism evidence="4 5">
    <name type="scientific">[Candida] arabinofermentans NRRL YB-2248</name>
    <dbReference type="NCBI Taxonomy" id="983967"/>
    <lineage>
        <taxon>Eukaryota</taxon>
        <taxon>Fungi</taxon>
        <taxon>Dikarya</taxon>
        <taxon>Ascomycota</taxon>
        <taxon>Saccharomycotina</taxon>
        <taxon>Pichiomycetes</taxon>
        <taxon>Pichiales</taxon>
        <taxon>Pichiaceae</taxon>
        <taxon>Ogataea</taxon>
        <taxon>Ogataea/Candida clade</taxon>
    </lineage>
</organism>
<protein>
    <recommendedName>
        <fullName evidence="3">C2H2-type domain-containing protein</fullName>
    </recommendedName>
</protein>
<dbReference type="Proteomes" id="UP000094801">
    <property type="component" value="Unassembled WGS sequence"/>
</dbReference>
<keyword evidence="1" id="KW-0863">Zinc-finger</keyword>
<keyword evidence="1" id="KW-0479">Metal-binding</keyword>
<dbReference type="InterPro" id="IPR036236">
    <property type="entry name" value="Znf_C2H2_sf"/>
</dbReference>
<feature type="compositionally biased region" description="Low complexity" evidence="2">
    <location>
        <begin position="209"/>
        <end position="226"/>
    </location>
</feature>
<feature type="region of interest" description="Disordered" evidence="2">
    <location>
        <begin position="27"/>
        <end position="47"/>
    </location>
</feature>
<feature type="region of interest" description="Disordered" evidence="2">
    <location>
        <begin position="173"/>
        <end position="238"/>
    </location>
</feature>
<dbReference type="EMBL" id="KV453855">
    <property type="protein sequence ID" value="ODV84747.1"/>
    <property type="molecule type" value="Genomic_DNA"/>
</dbReference>
<feature type="domain" description="C2H2-type" evidence="3">
    <location>
        <begin position="466"/>
        <end position="496"/>
    </location>
</feature>